<dbReference type="RefSeq" id="XP_015409374.1">
    <property type="nucleotide sequence ID" value="XM_015548728.1"/>
</dbReference>
<name>A0A0L1J9K5_ASPN3</name>
<evidence type="ECO:0000313" key="2">
    <source>
        <dbReference type="Proteomes" id="UP000037505"/>
    </source>
</evidence>
<sequence>MSSQISEFNPKKQKVVVYAQYWVPGLVGGDKSLNEAKEDDKEVFSVLEGFFRGLMIGEGEVTISGRNNNGKVDYFCVKMGEYERGSMPTVEQAKERVYSIIQELLNSSRRVDDIEMYYRRGIF</sequence>
<dbReference type="AlphaFoldDB" id="A0A0L1J9K5"/>
<organism evidence="1 2">
    <name type="scientific">Aspergillus nomiae NRRL (strain ATCC 15546 / NRRL 13137 / CBS 260.88 / M93)</name>
    <dbReference type="NCBI Taxonomy" id="1509407"/>
    <lineage>
        <taxon>Eukaryota</taxon>
        <taxon>Fungi</taxon>
        <taxon>Dikarya</taxon>
        <taxon>Ascomycota</taxon>
        <taxon>Pezizomycotina</taxon>
        <taxon>Eurotiomycetes</taxon>
        <taxon>Eurotiomycetidae</taxon>
        <taxon>Eurotiales</taxon>
        <taxon>Aspergillaceae</taxon>
        <taxon>Aspergillus</taxon>
        <taxon>Aspergillus subgen. Circumdati</taxon>
    </lineage>
</organism>
<accession>A0A0L1J9K5</accession>
<dbReference type="EMBL" id="JNOM01000052">
    <property type="protein sequence ID" value="KNG88451.1"/>
    <property type="molecule type" value="Genomic_DNA"/>
</dbReference>
<comment type="caution">
    <text evidence="1">The sequence shown here is derived from an EMBL/GenBank/DDBJ whole genome shotgun (WGS) entry which is preliminary data.</text>
</comment>
<evidence type="ECO:0000313" key="1">
    <source>
        <dbReference type="EMBL" id="KNG88451.1"/>
    </source>
</evidence>
<dbReference type="Proteomes" id="UP000037505">
    <property type="component" value="Unassembled WGS sequence"/>
</dbReference>
<keyword evidence="2" id="KW-1185">Reference proteome</keyword>
<proteinExistence type="predicted"/>
<protein>
    <submittedName>
        <fullName evidence="1">Uncharacterized protein</fullName>
    </submittedName>
</protein>
<reference evidence="1 2" key="1">
    <citation type="submission" date="2014-06" db="EMBL/GenBank/DDBJ databases">
        <title>The Genome of the Aflatoxigenic Filamentous Fungus Aspergillus nomius.</title>
        <authorList>
            <person name="Moore M.G."/>
            <person name="Shannon B.M."/>
            <person name="Brian M.M."/>
        </authorList>
    </citation>
    <scope>NUCLEOTIDE SEQUENCE [LARGE SCALE GENOMIC DNA]</scope>
    <source>
        <strain evidence="1 2">NRRL 13137</strain>
    </source>
</reference>
<gene>
    <name evidence="1" type="ORF">ANOM_003471</name>
</gene>
<dbReference type="GeneID" id="26805275"/>